<organism evidence="8 9">
    <name type="scientific">Advenella faeciporci</name>
    <dbReference type="NCBI Taxonomy" id="797535"/>
    <lineage>
        <taxon>Bacteria</taxon>
        <taxon>Pseudomonadati</taxon>
        <taxon>Pseudomonadota</taxon>
        <taxon>Betaproteobacteria</taxon>
        <taxon>Burkholderiales</taxon>
        <taxon>Alcaligenaceae</taxon>
    </lineage>
</organism>
<protein>
    <submittedName>
        <fullName evidence="8">Threonine transporter RhtB</fullName>
    </submittedName>
</protein>
<dbReference type="GO" id="GO:0005886">
    <property type="term" value="C:plasma membrane"/>
    <property type="evidence" value="ECO:0007669"/>
    <property type="project" value="UniProtKB-SubCell"/>
</dbReference>
<evidence type="ECO:0000313" key="8">
    <source>
        <dbReference type="EMBL" id="GGW88989.1"/>
    </source>
</evidence>
<feature type="transmembrane region" description="Helical" evidence="7">
    <location>
        <begin position="146"/>
        <end position="170"/>
    </location>
</feature>
<keyword evidence="6 7" id="KW-0472">Membrane</keyword>
<sequence length="210" mass="22699">MSLSVWLTLFAASWAISISPGPGAVASMSSGLRFGFKRGYWNAIGLAIGLAIQFVISVIGVGALLATSETAFNIVKWAGVLYLIYLGYKQYRSPVAMIRLEQDSVQNTPVHKLVLQGILVNIMNPKGAIFLLAVIPQFLDLSKPLLIQYALIATTLCAVDLAVMAVYTGLAAKVMHLMRNPHHAARMNKFFGILFILAALFMAGMGQKLA</sequence>
<comment type="caution">
    <text evidence="8">The sequence shown here is derived from an EMBL/GenBank/DDBJ whole genome shotgun (WGS) entry which is preliminary data.</text>
</comment>
<evidence type="ECO:0000256" key="1">
    <source>
        <dbReference type="ARBA" id="ARBA00004651"/>
    </source>
</evidence>
<feature type="transmembrane region" description="Helical" evidence="7">
    <location>
        <begin position="39"/>
        <end position="64"/>
    </location>
</feature>
<comment type="similarity">
    <text evidence="2">Belongs to the Rht family.</text>
</comment>
<dbReference type="GO" id="GO:0042970">
    <property type="term" value="F:homoserine transmembrane transporter activity"/>
    <property type="evidence" value="ECO:0007669"/>
    <property type="project" value="TreeGrafter"/>
</dbReference>
<keyword evidence="4 7" id="KW-0812">Transmembrane</keyword>
<evidence type="ECO:0000256" key="6">
    <source>
        <dbReference type="ARBA" id="ARBA00023136"/>
    </source>
</evidence>
<keyword evidence="9" id="KW-1185">Reference proteome</keyword>
<reference evidence="8" key="1">
    <citation type="journal article" date="2014" name="Int. J. Syst. Evol. Microbiol.">
        <title>Complete genome sequence of Corynebacterium casei LMG S-19264T (=DSM 44701T), isolated from a smear-ripened cheese.</title>
        <authorList>
            <consortium name="US DOE Joint Genome Institute (JGI-PGF)"/>
            <person name="Walter F."/>
            <person name="Albersmeier A."/>
            <person name="Kalinowski J."/>
            <person name="Ruckert C."/>
        </authorList>
    </citation>
    <scope>NUCLEOTIDE SEQUENCE</scope>
    <source>
        <strain evidence="8">KCTC 23732</strain>
    </source>
</reference>
<dbReference type="PIRSF" id="PIRSF006324">
    <property type="entry name" value="LeuE"/>
    <property type="match status" value="1"/>
</dbReference>
<feature type="transmembrane region" description="Helical" evidence="7">
    <location>
        <begin position="71"/>
        <end position="88"/>
    </location>
</feature>
<dbReference type="PANTHER" id="PTHR30086">
    <property type="entry name" value="ARGININE EXPORTER PROTEIN ARGO"/>
    <property type="match status" value="1"/>
</dbReference>
<gene>
    <name evidence="8" type="ORF">GCM10011450_19010</name>
</gene>
<keyword evidence="3" id="KW-1003">Cell membrane</keyword>
<evidence type="ECO:0000256" key="3">
    <source>
        <dbReference type="ARBA" id="ARBA00022475"/>
    </source>
</evidence>
<dbReference type="PANTHER" id="PTHR30086:SF14">
    <property type="entry name" value="HOMOSERINE_HOMOSERINE LACTONE EFFLUX PROTEIN"/>
    <property type="match status" value="1"/>
</dbReference>
<evidence type="ECO:0000313" key="9">
    <source>
        <dbReference type="Proteomes" id="UP000608345"/>
    </source>
</evidence>
<name>A0A918JM02_9BURK</name>
<dbReference type="AlphaFoldDB" id="A0A918JM02"/>
<dbReference type="InterPro" id="IPR001123">
    <property type="entry name" value="LeuE-type"/>
</dbReference>
<reference evidence="8" key="2">
    <citation type="submission" date="2020-09" db="EMBL/GenBank/DDBJ databases">
        <authorList>
            <person name="Sun Q."/>
            <person name="Kim S."/>
        </authorList>
    </citation>
    <scope>NUCLEOTIDE SEQUENCE</scope>
    <source>
        <strain evidence="8">KCTC 23732</strain>
    </source>
</reference>
<dbReference type="EMBL" id="BMYS01000013">
    <property type="protein sequence ID" value="GGW88989.1"/>
    <property type="molecule type" value="Genomic_DNA"/>
</dbReference>
<proteinExistence type="inferred from homology"/>
<keyword evidence="5 7" id="KW-1133">Transmembrane helix</keyword>
<evidence type="ECO:0000256" key="5">
    <source>
        <dbReference type="ARBA" id="ARBA00022989"/>
    </source>
</evidence>
<dbReference type="Pfam" id="PF01810">
    <property type="entry name" value="LysE"/>
    <property type="match status" value="1"/>
</dbReference>
<evidence type="ECO:0000256" key="4">
    <source>
        <dbReference type="ARBA" id="ARBA00022692"/>
    </source>
</evidence>
<dbReference type="RefSeq" id="WP_189385252.1">
    <property type="nucleotide sequence ID" value="NZ_BAABFY010000017.1"/>
</dbReference>
<comment type="subcellular location">
    <subcellularLocation>
        <location evidence="1">Cell membrane</location>
        <topology evidence="1">Multi-pass membrane protein</topology>
    </subcellularLocation>
</comment>
<evidence type="ECO:0000256" key="7">
    <source>
        <dbReference type="SAM" id="Phobius"/>
    </source>
</evidence>
<evidence type="ECO:0000256" key="2">
    <source>
        <dbReference type="ARBA" id="ARBA00007928"/>
    </source>
</evidence>
<accession>A0A918JM02</accession>
<dbReference type="Proteomes" id="UP000608345">
    <property type="component" value="Unassembled WGS sequence"/>
</dbReference>
<feature type="transmembrane region" description="Helical" evidence="7">
    <location>
        <begin position="190"/>
        <end position="207"/>
    </location>
</feature>